<dbReference type="EMBL" id="JARWAM010000019">
    <property type="protein sequence ID" value="MDR5907486.1"/>
    <property type="molecule type" value="Genomic_DNA"/>
</dbReference>
<dbReference type="RefSeq" id="WP_309724880.1">
    <property type="nucleotide sequence ID" value="NZ_JARWAM010000019.1"/>
</dbReference>
<organism evidence="3 4">
    <name type="scientific">Franzmannia qiaohouensis</name>
    <dbReference type="NCBI Taxonomy" id="1329370"/>
    <lineage>
        <taxon>Bacteria</taxon>
        <taxon>Pseudomonadati</taxon>
        <taxon>Pseudomonadota</taxon>
        <taxon>Gammaproteobacteria</taxon>
        <taxon>Oceanospirillales</taxon>
        <taxon>Halomonadaceae</taxon>
        <taxon>Franzmannia</taxon>
    </lineage>
</organism>
<dbReference type="Pfam" id="PF03808">
    <property type="entry name" value="Glyco_tran_WecG"/>
    <property type="match status" value="1"/>
</dbReference>
<accession>A0ABU1HJ25</accession>
<evidence type="ECO:0000256" key="2">
    <source>
        <dbReference type="ARBA" id="ARBA00022679"/>
    </source>
</evidence>
<reference evidence="3 4" key="1">
    <citation type="submission" date="2023-04" db="EMBL/GenBank/DDBJ databases">
        <title>A long-awaited taxogenomic arrangement of the family Halomonadaceae.</title>
        <authorList>
            <person name="De La Haba R."/>
            <person name="Chuvochina M."/>
            <person name="Wittouck S."/>
            <person name="Arahal D.R."/>
            <person name="Sanchez-Porro C."/>
            <person name="Hugenholtz P."/>
            <person name="Ventosa A."/>
        </authorList>
    </citation>
    <scope>NUCLEOTIDE SEQUENCE [LARGE SCALE GENOMIC DNA]</scope>
    <source>
        <strain evidence="3 4">DSM 26770</strain>
    </source>
</reference>
<comment type="caution">
    <text evidence="3">The sequence shown here is derived from an EMBL/GenBank/DDBJ whole genome shotgun (WGS) entry which is preliminary data.</text>
</comment>
<dbReference type="CDD" id="cd06533">
    <property type="entry name" value="Glyco_transf_WecG_TagA"/>
    <property type="match status" value="1"/>
</dbReference>
<evidence type="ECO:0000313" key="3">
    <source>
        <dbReference type="EMBL" id="MDR5907486.1"/>
    </source>
</evidence>
<dbReference type="InterPro" id="IPR004629">
    <property type="entry name" value="WecG_TagA_CpsF"/>
</dbReference>
<proteinExistence type="predicted"/>
<name>A0ABU1HJ25_9GAMM</name>
<keyword evidence="2" id="KW-0808">Transferase</keyword>
<keyword evidence="4" id="KW-1185">Reference proteome</keyword>
<dbReference type="PANTHER" id="PTHR34136">
    <property type="match status" value="1"/>
</dbReference>
<gene>
    <name evidence="3" type="ORF">QC821_19600</name>
</gene>
<dbReference type="NCBIfam" id="TIGR00696">
    <property type="entry name" value="wecG_tagA_cpsF"/>
    <property type="match status" value="1"/>
</dbReference>
<keyword evidence="1" id="KW-0328">Glycosyltransferase</keyword>
<dbReference type="Proteomes" id="UP001251374">
    <property type="component" value="Unassembled WGS sequence"/>
</dbReference>
<dbReference type="PANTHER" id="PTHR34136:SF1">
    <property type="entry name" value="UDP-N-ACETYL-D-MANNOSAMINURONIC ACID TRANSFERASE"/>
    <property type="match status" value="1"/>
</dbReference>
<sequence length="236" mass="26444">MIDMLRARMATREGGRGALVTFLNPYSYRIARRHPSLFRRFDTIHYDGIVLAKLMMLAGVSVQRTSFDMTSLANSVLARAADEGRGVAFVGSEPGVPEQAAETLQAHFAGLPVVSVRHGFFDSDEQRAAHIAELVALAPAVVVVGMGVPLQERFLVDLVDAGWRGEGYTCGGFLHQTAKGGAQYYPAWMDRMNLRWLYRIYDEPKLIRRYTIDYSIFLALFAGDLAKYYWGKRSRV</sequence>
<evidence type="ECO:0000256" key="1">
    <source>
        <dbReference type="ARBA" id="ARBA00022676"/>
    </source>
</evidence>
<protein>
    <submittedName>
        <fullName evidence="3">WecB/TagA/CpsF family glycosyltransferase</fullName>
    </submittedName>
</protein>
<evidence type="ECO:0000313" key="4">
    <source>
        <dbReference type="Proteomes" id="UP001251374"/>
    </source>
</evidence>